<organism evidence="1 2">
    <name type="scientific">Butyricicoccus pullicaecorum</name>
    <dbReference type="NCBI Taxonomy" id="501571"/>
    <lineage>
        <taxon>Bacteria</taxon>
        <taxon>Bacillati</taxon>
        <taxon>Bacillota</taxon>
        <taxon>Clostridia</taxon>
        <taxon>Eubacteriales</taxon>
        <taxon>Butyricicoccaceae</taxon>
        <taxon>Butyricicoccus</taxon>
    </lineage>
</organism>
<dbReference type="AlphaFoldDB" id="A0A1Y4L1V3"/>
<proteinExistence type="predicted"/>
<dbReference type="EMBL" id="NFKK01000026">
    <property type="protein sequence ID" value="OUP50783.1"/>
    <property type="molecule type" value="Genomic_DNA"/>
</dbReference>
<evidence type="ECO:0008006" key="3">
    <source>
        <dbReference type="Google" id="ProtNLM"/>
    </source>
</evidence>
<reference evidence="2" key="1">
    <citation type="submission" date="2017-04" db="EMBL/GenBank/DDBJ databases">
        <title>Function of individual gut microbiota members based on whole genome sequencing of pure cultures obtained from chicken caecum.</title>
        <authorList>
            <person name="Medvecky M."/>
            <person name="Cejkova D."/>
            <person name="Polansky O."/>
            <person name="Karasova D."/>
            <person name="Kubasova T."/>
            <person name="Cizek A."/>
            <person name="Rychlik I."/>
        </authorList>
    </citation>
    <scope>NUCLEOTIDE SEQUENCE [LARGE SCALE GENOMIC DNA]</scope>
    <source>
        <strain evidence="2">An180</strain>
    </source>
</reference>
<sequence>MVLMNMYGKIHRTIISEKLGIGICNPTPDWVEALQDDFEEELLIHKHQIKSFNRSGLDTSWAYNRYNLEKIIVKLGWQEEGKTSMQIIAEHLIEIQVSDFDNSLLQMKNDHLDSPTCEPQYSRKFLNLCCKIQSAQSAQKIIPNQIPFSTYNSDDFDRKPLILNFLEAMLYPHPNYPISIADYTAGGIKSLKYIGGLIDNFLATDKDFWLFDYIVNAMFNDDSHDAYHVFKVMSLIEMLIINPKGKGKTAGELEGKLPQFLPDRIPMECRTLFSEIARKLRNKIGHGDFEAVQQLLAQYRDSFMQNFWYDECEYSVENWTYGNICLNLDAALNEILWLMLSDRDHLAMIQAS</sequence>
<comment type="caution">
    <text evidence="1">The sequence shown here is derived from an EMBL/GenBank/DDBJ whole genome shotgun (WGS) entry which is preliminary data.</text>
</comment>
<protein>
    <recommendedName>
        <fullName evidence="3">Apea-like HEPN domain-containing protein</fullName>
    </recommendedName>
</protein>
<dbReference type="Proteomes" id="UP000195897">
    <property type="component" value="Unassembled WGS sequence"/>
</dbReference>
<name>A0A1Y4L1V3_9FIRM</name>
<evidence type="ECO:0000313" key="2">
    <source>
        <dbReference type="Proteomes" id="UP000195897"/>
    </source>
</evidence>
<evidence type="ECO:0000313" key="1">
    <source>
        <dbReference type="EMBL" id="OUP50783.1"/>
    </source>
</evidence>
<dbReference type="RefSeq" id="WP_143287751.1">
    <property type="nucleotide sequence ID" value="NZ_NFKK01000026.1"/>
</dbReference>
<gene>
    <name evidence="1" type="ORF">B5F17_13645</name>
</gene>
<accession>A0A1Y4L1V3</accession>